<evidence type="ECO:0000256" key="1">
    <source>
        <dbReference type="SAM" id="MobiDB-lite"/>
    </source>
</evidence>
<accession>A0A1Y1N846</accession>
<dbReference type="InterPro" id="IPR002350">
    <property type="entry name" value="Kazal_dom"/>
</dbReference>
<dbReference type="PANTHER" id="PTHR21179">
    <property type="entry name" value="SERINE-TYPE ENDOPEPTIDASE INHIBITOR"/>
    <property type="match status" value="1"/>
</dbReference>
<reference evidence="4" key="1">
    <citation type="journal article" date="2016" name="Sci. Rep.">
        <title>Molecular characterization of firefly nuptial gifts: a multi-omics approach sheds light on postcopulatory sexual selection.</title>
        <authorList>
            <person name="Al-Wathiqui N."/>
            <person name="Fallon T.R."/>
            <person name="South A."/>
            <person name="Weng J.K."/>
            <person name="Lewis S.M."/>
        </authorList>
    </citation>
    <scope>NUCLEOTIDE SEQUENCE</scope>
</reference>
<reference evidence="5 6" key="2">
    <citation type="journal article" date="2018" name="Elife">
        <title>Firefly genomes illuminate parallel origins of bioluminescence in beetles.</title>
        <authorList>
            <person name="Fallon T.R."/>
            <person name="Lower S.E."/>
            <person name="Chang C.H."/>
            <person name="Bessho-Uehara M."/>
            <person name="Martin G.J."/>
            <person name="Bewick A.J."/>
            <person name="Behringer M."/>
            <person name="Debat H.J."/>
            <person name="Wong I."/>
            <person name="Day J.C."/>
            <person name="Suvorov A."/>
            <person name="Silva C.J."/>
            <person name="Stanger-Hall K.F."/>
            <person name="Hall D.W."/>
            <person name="Schmitz R.J."/>
            <person name="Nelson D.R."/>
            <person name="Lewis S.M."/>
            <person name="Shigenobu S."/>
            <person name="Bybee S.M."/>
            <person name="Larracuente A.M."/>
            <person name="Oba Y."/>
            <person name="Weng J.K."/>
        </authorList>
    </citation>
    <scope>NUCLEOTIDE SEQUENCE [LARGE SCALE GENOMIC DNA]</scope>
    <source>
        <strain evidence="5">1611_PpyrPB1</strain>
        <tissue evidence="5">Whole body</tissue>
    </source>
</reference>
<dbReference type="InterPro" id="IPR039932">
    <property type="entry name" value="Spink4-like"/>
</dbReference>
<name>A0A1Y1N846_PHOPY</name>
<dbReference type="Gene3D" id="3.30.60.30">
    <property type="match status" value="1"/>
</dbReference>
<evidence type="ECO:0000256" key="2">
    <source>
        <dbReference type="SAM" id="SignalP"/>
    </source>
</evidence>
<gene>
    <name evidence="5" type="ORF">PPYR_07997</name>
</gene>
<dbReference type="EMBL" id="GEZM01010713">
    <property type="protein sequence ID" value="JAV93889.1"/>
    <property type="molecule type" value="Transcribed_RNA"/>
</dbReference>
<proteinExistence type="predicted"/>
<evidence type="ECO:0000313" key="6">
    <source>
        <dbReference type="Proteomes" id="UP000327044"/>
    </source>
</evidence>
<keyword evidence="6" id="KW-1185">Reference proteome</keyword>
<dbReference type="PROSITE" id="PS51465">
    <property type="entry name" value="KAZAL_2"/>
    <property type="match status" value="1"/>
</dbReference>
<evidence type="ECO:0000313" key="5">
    <source>
        <dbReference type="EMBL" id="KAB0800117.1"/>
    </source>
</evidence>
<dbReference type="EMBL" id="VVIM01000005">
    <property type="protein sequence ID" value="KAB0800117.1"/>
    <property type="molecule type" value="Genomic_DNA"/>
</dbReference>
<feature type="signal peptide" evidence="2">
    <location>
        <begin position="1"/>
        <end position="18"/>
    </location>
</feature>
<feature type="region of interest" description="Disordered" evidence="1">
    <location>
        <begin position="27"/>
        <end position="56"/>
    </location>
</feature>
<protein>
    <recommendedName>
        <fullName evidence="3">Kazal-like domain-containing protein</fullName>
    </recommendedName>
</protein>
<keyword evidence="2" id="KW-0732">Signal</keyword>
<sequence>MKSITCFILIVVCVHVQSRQIFFEDSDFGNANGNNNNQQQQQQPTTPPSGSTTTTATPAYQRCFAECQTRVTKQYSPVCASNGQSFNNIRLLECARSCGLNAQYESHGTCGPSPGGK</sequence>
<dbReference type="InParanoid" id="A0A1Y1N846"/>
<feature type="chain" id="PRO_5011907546" description="Kazal-like domain-containing protein" evidence="2">
    <location>
        <begin position="19"/>
        <end position="117"/>
    </location>
</feature>
<dbReference type="OrthoDB" id="126772at2759"/>
<feature type="domain" description="Kazal-like" evidence="3">
    <location>
        <begin position="64"/>
        <end position="112"/>
    </location>
</feature>
<dbReference type="GO" id="GO:0004867">
    <property type="term" value="F:serine-type endopeptidase inhibitor activity"/>
    <property type="evidence" value="ECO:0007669"/>
    <property type="project" value="InterPro"/>
</dbReference>
<evidence type="ECO:0000313" key="4">
    <source>
        <dbReference type="EMBL" id="JAV93889.1"/>
    </source>
</evidence>
<dbReference type="InterPro" id="IPR036058">
    <property type="entry name" value="Kazal_dom_sf"/>
</dbReference>
<evidence type="ECO:0000259" key="3">
    <source>
        <dbReference type="PROSITE" id="PS51465"/>
    </source>
</evidence>
<reference evidence="5" key="3">
    <citation type="submission" date="2019-08" db="EMBL/GenBank/DDBJ databases">
        <authorList>
            <consortium name="Photinus pyralis genome working group"/>
            <person name="Fallon T.R."/>
            <person name="Sander Lower S.E."/>
            <person name="Weng J.-K."/>
        </authorList>
    </citation>
    <scope>NUCLEOTIDE SEQUENCE</scope>
    <source>
        <strain evidence="5">1611_PpyrPB1</strain>
        <tissue evidence="5">Whole body</tissue>
    </source>
</reference>
<organism evidence="4">
    <name type="scientific">Photinus pyralis</name>
    <name type="common">Common eastern firefly</name>
    <name type="synonym">Lampyris pyralis</name>
    <dbReference type="NCBI Taxonomy" id="7054"/>
    <lineage>
        <taxon>Eukaryota</taxon>
        <taxon>Metazoa</taxon>
        <taxon>Ecdysozoa</taxon>
        <taxon>Arthropoda</taxon>
        <taxon>Hexapoda</taxon>
        <taxon>Insecta</taxon>
        <taxon>Pterygota</taxon>
        <taxon>Neoptera</taxon>
        <taxon>Endopterygota</taxon>
        <taxon>Coleoptera</taxon>
        <taxon>Polyphaga</taxon>
        <taxon>Elateriformia</taxon>
        <taxon>Elateroidea</taxon>
        <taxon>Lampyridae</taxon>
        <taxon>Lampyrinae</taxon>
        <taxon>Photinus</taxon>
    </lineage>
</organism>
<dbReference type="Proteomes" id="UP000327044">
    <property type="component" value="Unassembled WGS sequence"/>
</dbReference>
<dbReference type="PANTHER" id="PTHR21179:SF1">
    <property type="entry name" value="KAZ1-TYPE SERINE PROTEASE INHIBITOR-LIKE PROTEIN TYPE EPSILON-RELATED"/>
    <property type="match status" value="1"/>
</dbReference>
<dbReference type="AlphaFoldDB" id="A0A1Y1N846"/>
<feature type="compositionally biased region" description="Low complexity" evidence="1">
    <location>
        <begin position="29"/>
        <end position="56"/>
    </location>
</feature>
<dbReference type="SUPFAM" id="SSF100895">
    <property type="entry name" value="Kazal-type serine protease inhibitors"/>
    <property type="match status" value="1"/>
</dbReference>
<dbReference type="EMBL" id="GEZM01010712">
    <property type="protein sequence ID" value="JAV93890.1"/>
    <property type="molecule type" value="Transcribed_RNA"/>
</dbReference>